<evidence type="ECO:0000313" key="2">
    <source>
        <dbReference type="Proteomes" id="UP001056120"/>
    </source>
</evidence>
<protein>
    <submittedName>
        <fullName evidence="1">Uncharacterized protein</fullName>
    </submittedName>
</protein>
<comment type="caution">
    <text evidence="1">The sequence shown here is derived from an EMBL/GenBank/DDBJ whole genome shotgun (WGS) entry which is preliminary data.</text>
</comment>
<evidence type="ECO:0000313" key="1">
    <source>
        <dbReference type="EMBL" id="KAI3827708.1"/>
    </source>
</evidence>
<keyword evidence="2" id="KW-1185">Reference proteome</keyword>
<name>A0ACB9K642_9ASTR</name>
<proteinExistence type="predicted"/>
<reference evidence="1 2" key="2">
    <citation type="journal article" date="2022" name="Mol. Ecol. Resour.">
        <title>The genomes of chicory, endive, great burdock and yacon provide insights into Asteraceae paleo-polyploidization history and plant inulin production.</title>
        <authorList>
            <person name="Fan W."/>
            <person name="Wang S."/>
            <person name="Wang H."/>
            <person name="Wang A."/>
            <person name="Jiang F."/>
            <person name="Liu H."/>
            <person name="Zhao H."/>
            <person name="Xu D."/>
            <person name="Zhang Y."/>
        </authorList>
    </citation>
    <scope>NUCLEOTIDE SEQUENCE [LARGE SCALE GENOMIC DNA]</scope>
    <source>
        <strain evidence="2">cv. Yunnan</strain>
        <tissue evidence="1">Leaves</tissue>
    </source>
</reference>
<reference evidence="2" key="1">
    <citation type="journal article" date="2022" name="Mol. Ecol. Resour.">
        <title>The genomes of chicory, endive, great burdock and yacon provide insights into Asteraceae palaeo-polyploidization history and plant inulin production.</title>
        <authorList>
            <person name="Fan W."/>
            <person name="Wang S."/>
            <person name="Wang H."/>
            <person name="Wang A."/>
            <person name="Jiang F."/>
            <person name="Liu H."/>
            <person name="Zhao H."/>
            <person name="Xu D."/>
            <person name="Zhang Y."/>
        </authorList>
    </citation>
    <scope>NUCLEOTIDE SEQUENCE [LARGE SCALE GENOMIC DNA]</scope>
    <source>
        <strain evidence="2">cv. Yunnan</strain>
    </source>
</reference>
<sequence>MKRMWHQLIGDGLVMILSQNSVNILMSNKQMRMLKMRMNCLQVETKKQAHPRRLANVTLPESSSKRKRQSTSSEYEPDSDSDVAIQRRRRESINKQRGDRQQQAIPHELYRRQWRRPQVTPDVAVTDITEEVPVIVTLPVPSVQVAMTNPILTESVTITPSITPTTTIPSTIPTATIEHISQPYNFGDFSHGFDFDMLFSSPFHNAEASTSRNPDPNDARIATLETQVDGLLETVRKSREES</sequence>
<organism evidence="1 2">
    <name type="scientific">Smallanthus sonchifolius</name>
    <dbReference type="NCBI Taxonomy" id="185202"/>
    <lineage>
        <taxon>Eukaryota</taxon>
        <taxon>Viridiplantae</taxon>
        <taxon>Streptophyta</taxon>
        <taxon>Embryophyta</taxon>
        <taxon>Tracheophyta</taxon>
        <taxon>Spermatophyta</taxon>
        <taxon>Magnoliopsida</taxon>
        <taxon>eudicotyledons</taxon>
        <taxon>Gunneridae</taxon>
        <taxon>Pentapetalae</taxon>
        <taxon>asterids</taxon>
        <taxon>campanulids</taxon>
        <taxon>Asterales</taxon>
        <taxon>Asteraceae</taxon>
        <taxon>Asteroideae</taxon>
        <taxon>Heliantheae alliance</taxon>
        <taxon>Millerieae</taxon>
        <taxon>Smallanthus</taxon>
    </lineage>
</organism>
<dbReference type="EMBL" id="CM042018">
    <property type="protein sequence ID" value="KAI3827708.1"/>
    <property type="molecule type" value="Genomic_DNA"/>
</dbReference>
<gene>
    <name evidence="1" type="ORF">L1987_01791</name>
</gene>
<accession>A0ACB9K642</accession>
<dbReference type="Proteomes" id="UP001056120">
    <property type="component" value="Linkage Group LG01"/>
</dbReference>